<organism evidence="4 5">
    <name type="scientific">Aequorivita sublithincola (strain DSM 14238 / LMG 21431 / ACAM 643 / 9-3)</name>
    <dbReference type="NCBI Taxonomy" id="746697"/>
    <lineage>
        <taxon>Bacteria</taxon>
        <taxon>Pseudomonadati</taxon>
        <taxon>Bacteroidota</taxon>
        <taxon>Flavobacteriia</taxon>
        <taxon>Flavobacteriales</taxon>
        <taxon>Flavobacteriaceae</taxon>
        <taxon>Aequorivita</taxon>
    </lineage>
</organism>
<dbReference type="Proteomes" id="UP000006049">
    <property type="component" value="Chromosome"/>
</dbReference>
<dbReference type="RefSeq" id="WP_014780892.1">
    <property type="nucleotide sequence ID" value="NC_018013.1"/>
</dbReference>
<dbReference type="Pfam" id="PF16344">
    <property type="entry name" value="FecR_C"/>
    <property type="match status" value="1"/>
</dbReference>
<feature type="domain" description="FecR protein" evidence="2">
    <location>
        <begin position="166"/>
        <end position="259"/>
    </location>
</feature>
<dbReference type="Gene3D" id="3.55.50.30">
    <property type="match status" value="1"/>
</dbReference>
<accession>I3YRL6</accession>
<feature type="domain" description="Protein FecR C-terminal" evidence="3">
    <location>
        <begin position="303"/>
        <end position="371"/>
    </location>
</feature>
<dbReference type="HOGENOM" id="CLU_050192_1_1_10"/>
<dbReference type="InterPro" id="IPR012373">
    <property type="entry name" value="Ferrdict_sens_TM"/>
</dbReference>
<dbReference type="FunFam" id="2.60.120.1440:FF:000001">
    <property type="entry name" value="Putative anti-sigma factor"/>
    <property type="match status" value="1"/>
</dbReference>
<dbReference type="PIRSF" id="PIRSF018266">
    <property type="entry name" value="FecR"/>
    <property type="match status" value="1"/>
</dbReference>
<dbReference type="PANTHER" id="PTHR30273:SF2">
    <property type="entry name" value="PROTEIN FECR"/>
    <property type="match status" value="1"/>
</dbReference>
<dbReference type="OrthoDB" id="649666at2"/>
<keyword evidence="1" id="KW-0812">Transmembrane</keyword>
<evidence type="ECO:0000256" key="1">
    <source>
        <dbReference type="SAM" id="Phobius"/>
    </source>
</evidence>
<dbReference type="GO" id="GO:0016989">
    <property type="term" value="F:sigma factor antagonist activity"/>
    <property type="evidence" value="ECO:0007669"/>
    <property type="project" value="TreeGrafter"/>
</dbReference>
<dbReference type="Pfam" id="PF04773">
    <property type="entry name" value="FecR"/>
    <property type="match status" value="1"/>
</dbReference>
<evidence type="ECO:0000313" key="4">
    <source>
        <dbReference type="EMBL" id="AFL79634.1"/>
    </source>
</evidence>
<evidence type="ECO:0000259" key="2">
    <source>
        <dbReference type="Pfam" id="PF04773"/>
    </source>
</evidence>
<protein>
    <submittedName>
        <fullName evidence="4">Fe2+-dicitrate sensor, membrane component</fullName>
    </submittedName>
</protein>
<dbReference type="eggNOG" id="COG3712">
    <property type="taxonomic scope" value="Bacteria"/>
</dbReference>
<dbReference type="PATRIC" id="fig|746697.3.peg.115"/>
<dbReference type="STRING" id="746697.Aeqsu_0105"/>
<dbReference type="KEGG" id="asl:Aeqsu_0105"/>
<dbReference type="InterPro" id="IPR032508">
    <property type="entry name" value="FecR_C"/>
</dbReference>
<keyword evidence="1" id="KW-0472">Membrane</keyword>
<feature type="transmembrane region" description="Helical" evidence="1">
    <location>
        <begin position="80"/>
        <end position="98"/>
    </location>
</feature>
<dbReference type="Gene3D" id="2.60.120.1440">
    <property type="match status" value="1"/>
</dbReference>
<dbReference type="PANTHER" id="PTHR30273">
    <property type="entry name" value="PERIPLASMIC SIGNAL SENSOR AND SIGMA FACTOR ACTIVATOR FECR-RELATED"/>
    <property type="match status" value="1"/>
</dbReference>
<keyword evidence="5" id="KW-1185">Reference proteome</keyword>
<proteinExistence type="predicted"/>
<reference evidence="4 5" key="1">
    <citation type="submission" date="2012-06" db="EMBL/GenBank/DDBJ databases">
        <title>The complete genome of Aequorivita sublithincola DSM 14238.</title>
        <authorList>
            <consortium name="US DOE Joint Genome Institute (JGI-PGF)"/>
            <person name="Lucas S."/>
            <person name="Copeland A."/>
            <person name="Lapidus A."/>
            <person name="Goodwin L."/>
            <person name="Pitluck S."/>
            <person name="Peters L."/>
            <person name="Munk A.C.C."/>
            <person name="Kyrpides N."/>
            <person name="Mavromatis K."/>
            <person name="Pagani I."/>
            <person name="Ivanova N."/>
            <person name="Ovchinnikova G."/>
            <person name="Zeytun A."/>
            <person name="Detter J.C."/>
            <person name="Han C."/>
            <person name="Land M."/>
            <person name="Hauser L."/>
            <person name="Markowitz V."/>
            <person name="Cheng J.-F."/>
            <person name="Hugenholtz P."/>
            <person name="Woyke T."/>
            <person name="Wu D."/>
            <person name="Tindall B."/>
            <person name="Faehnrich R."/>
            <person name="Brambilla E."/>
            <person name="Klenk H.-P."/>
            <person name="Eisen J.A."/>
        </authorList>
    </citation>
    <scope>NUCLEOTIDE SEQUENCE [LARGE SCALE GENOMIC DNA]</scope>
    <source>
        <strain evidence="5">DSM 14238 / LMG 21431 / ACAM 643 / 9-3</strain>
    </source>
</reference>
<dbReference type="EMBL" id="CP003280">
    <property type="protein sequence ID" value="AFL79634.1"/>
    <property type="molecule type" value="Genomic_DNA"/>
</dbReference>
<keyword evidence="1" id="KW-1133">Transmembrane helix</keyword>
<evidence type="ECO:0000259" key="3">
    <source>
        <dbReference type="Pfam" id="PF16344"/>
    </source>
</evidence>
<name>I3YRL6_AEQSU</name>
<dbReference type="AlphaFoldDB" id="I3YRL6"/>
<dbReference type="InterPro" id="IPR006860">
    <property type="entry name" value="FecR"/>
</dbReference>
<gene>
    <name evidence="4" type="ordered locus">Aeqsu_0105</name>
</gene>
<evidence type="ECO:0000313" key="5">
    <source>
        <dbReference type="Proteomes" id="UP000006049"/>
    </source>
</evidence>
<sequence>MKTLIIKYLNETISEAEKLQLIEWLQTPKNQKTFKEFVKINHRLNKLSASVDSETAYSKLMTNLSAVKITTPIRKLIPHWLKYAAVFVGVAILTYGIYLNSPQKNAFMDAPQITLQLEDGSIKIIDENNNSTIVDADGNIISEQKQNELVYGNATPEETLQYNTLNVPYGKTFKLVLSDGSQVVLNAGTKLKYPVNFIKSENRTVFLDGEAYFEVAKDPLHPFIVNTKDMDVEVLGTHFNVTSYTNDQKTYTVLVEGKVAAHSKLANNDTKIISPNEKAVFENETLQIVEVNVAKYVAWVQGELVFVDDSFKVIANKLERKFNVKIENNYPELAKIYITATFKNETIEEVLKTFQTYKNFDYYIKNGTVTINKPKK</sequence>